<evidence type="ECO:0000256" key="4">
    <source>
        <dbReference type="ARBA" id="ARBA00022475"/>
    </source>
</evidence>
<evidence type="ECO:0000256" key="14">
    <source>
        <dbReference type="HAMAP-Rule" id="MF_01398"/>
    </source>
</evidence>
<keyword evidence="9 14" id="KW-0406">Ion transport</keyword>
<keyword evidence="6 14" id="KW-0812">Transmembrane</keyword>
<evidence type="ECO:0000256" key="5">
    <source>
        <dbReference type="ARBA" id="ARBA00022547"/>
    </source>
</evidence>
<evidence type="ECO:0000256" key="13">
    <source>
        <dbReference type="ARBA" id="ARBA00025830"/>
    </source>
</evidence>
<proteinExistence type="inferred from homology"/>
<keyword evidence="3 14" id="KW-0813">Transport</keyword>
<evidence type="ECO:0000256" key="8">
    <source>
        <dbReference type="ARBA" id="ARBA00022989"/>
    </source>
</evidence>
<comment type="function">
    <text evidence="12 14">F(1)F(0) ATP synthase produces ATP from ADP in the presence of a proton or sodium gradient. F-type ATPases consist of two structural domains, F(1) containing the extramembraneous catalytic core and F(0) containing the membrane proton channel, linked together by a central stalk and a peripheral stalk. During catalysis, ATP synthesis in the catalytic domain of F(1) is coupled via a rotary mechanism of the central stalk subunits to proton translocation.</text>
</comment>
<feature type="transmembrane region" description="Helical" evidence="14">
    <location>
        <begin position="26"/>
        <end position="45"/>
    </location>
</feature>
<keyword evidence="11 14" id="KW-0066">ATP synthesis</keyword>
<organism evidence="17 18">
    <name type="scientific">Mycolicibacterium poriferae</name>
    <dbReference type="NCBI Taxonomy" id="39694"/>
    <lineage>
        <taxon>Bacteria</taxon>
        <taxon>Bacillati</taxon>
        <taxon>Actinomycetota</taxon>
        <taxon>Actinomycetes</taxon>
        <taxon>Mycobacteriales</taxon>
        <taxon>Mycobacteriaceae</taxon>
        <taxon>Mycolicibacterium</taxon>
    </lineage>
</organism>
<keyword evidence="10 14" id="KW-0472">Membrane</keyword>
<dbReference type="Gene3D" id="1.20.5.620">
    <property type="entry name" value="F1F0 ATP synthase subunit B, membrane domain"/>
    <property type="match status" value="1"/>
</dbReference>
<evidence type="ECO:0000256" key="3">
    <source>
        <dbReference type="ARBA" id="ARBA00022448"/>
    </source>
</evidence>
<dbReference type="RefSeq" id="WP_152518081.1">
    <property type="nucleotide sequence ID" value="NZ_AP022570.1"/>
</dbReference>
<keyword evidence="18" id="KW-1185">Reference proteome</keyword>
<comment type="similarity">
    <text evidence="2 14 15">Belongs to the ATPase B chain family.</text>
</comment>
<evidence type="ECO:0000256" key="16">
    <source>
        <dbReference type="SAM" id="MobiDB-lite"/>
    </source>
</evidence>
<keyword evidence="4 14" id="KW-1003">Cell membrane</keyword>
<dbReference type="InterPro" id="IPR028987">
    <property type="entry name" value="ATP_synth_B-like_membr_sf"/>
</dbReference>
<dbReference type="KEGG" id="mpof:MPOR_44260"/>
<evidence type="ECO:0000313" key="17">
    <source>
        <dbReference type="EMBL" id="BBX53400.1"/>
    </source>
</evidence>
<evidence type="ECO:0000256" key="6">
    <source>
        <dbReference type="ARBA" id="ARBA00022692"/>
    </source>
</evidence>
<keyword evidence="5 14" id="KW-0138">CF(0)</keyword>
<evidence type="ECO:0000256" key="7">
    <source>
        <dbReference type="ARBA" id="ARBA00022781"/>
    </source>
</evidence>
<gene>
    <name evidence="14 17" type="primary">atpF</name>
    <name evidence="17" type="ORF">MPOR_44260</name>
</gene>
<dbReference type="GO" id="GO:0046933">
    <property type="term" value="F:proton-transporting ATP synthase activity, rotational mechanism"/>
    <property type="evidence" value="ECO:0007669"/>
    <property type="project" value="UniProtKB-UniRule"/>
</dbReference>
<comment type="function">
    <text evidence="14">Component of the F(0) channel, it forms part of the peripheral stalk, linking F(1) to F(0).</text>
</comment>
<evidence type="ECO:0000256" key="9">
    <source>
        <dbReference type="ARBA" id="ARBA00023065"/>
    </source>
</evidence>
<dbReference type="PANTHER" id="PTHR33445:SF1">
    <property type="entry name" value="ATP SYNTHASE SUBUNIT B"/>
    <property type="match status" value="1"/>
</dbReference>
<evidence type="ECO:0000256" key="15">
    <source>
        <dbReference type="RuleBase" id="RU003848"/>
    </source>
</evidence>
<feature type="region of interest" description="Disordered" evidence="16">
    <location>
        <begin position="120"/>
        <end position="139"/>
    </location>
</feature>
<sequence length="172" mass="18546">MGDLSITVLAAEEGGQNNFLLPNGTFIFVLLIFLIVLGVIAKFVVPPISAVLHEREAMVAKTEQDNRKSAELLAAAHGDSAKVMGEARREASSIRDEARGEGRQILEDMRARANEEATAAVQKTNEELSRQGRQTADELRSSIETLSETLASRVLGVDVTRSGPAETTSQGR</sequence>
<dbReference type="InterPro" id="IPR005864">
    <property type="entry name" value="ATP_synth_F0_bsu_bac"/>
</dbReference>
<protein>
    <recommendedName>
        <fullName evidence="14">ATP synthase subunit b</fullName>
    </recommendedName>
    <alternativeName>
        <fullName evidence="14">ATP synthase F(0) sector subunit b</fullName>
    </alternativeName>
    <alternativeName>
        <fullName evidence="14">ATPase subunit I</fullName>
    </alternativeName>
    <alternativeName>
        <fullName evidence="14">F-type ATPase subunit b</fullName>
        <shortName evidence="14">F-ATPase subunit b</shortName>
    </alternativeName>
</protein>
<dbReference type="NCBIfam" id="TIGR01144">
    <property type="entry name" value="ATP_synt_b"/>
    <property type="match status" value="1"/>
</dbReference>
<feature type="compositionally biased region" description="Basic and acidic residues" evidence="16">
    <location>
        <begin position="85"/>
        <end position="102"/>
    </location>
</feature>
<dbReference type="GO" id="GO:0045259">
    <property type="term" value="C:proton-transporting ATP synthase complex"/>
    <property type="evidence" value="ECO:0007669"/>
    <property type="project" value="UniProtKB-KW"/>
</dbReference>
<evidence type="ECO:0000256" key="12">
    <source>
        <dbReference type="ARBA" id="ARBA00025198"/>
    </source>
</evidence>
<dbReference type="HAMAP" id="MF_01398">
    <property type="entry name" value="ATP_synth_b_bprime"/>
    <property type="match status" value="1"/>
</dbReference>
<dbReference type="PANTHER" id="PTHR33445">
    <property type="entry name" value="ATP SYNTHASE SUBUNIT B', CHLOROPLASTIC"/>
    <property type="match status" value="1"/>
</dbReference>
<accession>A0A6N4VHD1</accession>
<evidence type="ECO:0000256" key="11">
    <source>
        <dbReference type="ARBA" id="ARBA00023310"/>
    </source>
</evidence>
<evidence type="ECO:0000256" key="1">
    <source>
        <dbReference type="ARBA" id="ARBA00004162"/>
    </source>
</evidence>
<dbReference type="SUPFAM" id="SSF81573">
    <property type="entry name" value="F1F0 ATP synthase subunit B, membrane domain"/>
    <property type="match status" value="1"/>
</dbReference>
<dbReference type="NCBIfam" id="NF004412">
    <property type="entry name" value="PRK05759.1-3"/>
    <property type="match status" value="1"/>
</dbReference>
<evidence type="ECO:0000313" key="18">
    <source>
        <dbReference type="Proteomes" id="UP000466785"/>
    </source>
</evidence>
<comment type="subcellular location">
    <subcellularLocation>
        <location evidence="1 14">Cell membrane</location>
        <topology evidence="1 14">Single-pass membrane protein</topology>
    </subcellularLocation>
</comment>
<dbReference type="Proteomes" id="UP000466785">
    <property type="component" value="Chromosome"/>
</dbReference>
<keyword evidence="7 14" id="KW-0375">Hydrogen ion transport</keyword>
<dbReference type="EMBL" id="AP022570">
    <property type="protein sequence ID" value="BBX53400.1"/>
    <property type="molecule type" value="Genomic_DNA"/>
</dbReference>
<dbReference type="GO" id="GO:0046961">
    <property type="term" value="F:proton-transporting ATPase activity, rotational mechanism"/>
    <property type="evidence" value="ECO:0007669"/>
    <property type="project" value="TreeGrafter"/>
</dbReference>
<reference evidence="17 18" key="1">
    <citation type="journal article" date="2019" name="Emerg. Microbes Infect.">
        <title>Comprehensive subspecies identification of 175 nontuberculous mycobacteria species based on 7547 genomic profiles.</title>
        <authorList>
            <person name="Matsumoto Y."/>
            <person name="Kinjo T."/>
            <person name="Motooka D."/>
            <person name="Nabeya D."/>
            <person name="Jung N."/>
            <person name="Uechi K."/>
            <person name="Horii T."/>
            <person name="Iida T."/>
            <person name="Fujita J."/>
            <person name="Nakamura S."/>
        </authorList>
    </citation>
    <scope>NUCLEOTIDE SEQUENCE [LARGE SCALE GENOMIC DNA]</scope>
    <source>
        <strain evidence="17 18">JCM 12603</strain>
    </source>
</reference>
<keyword evidence="8 14" id="KW-1133">Transmembrane helix</keyword>
<feature type="compositionally biased region" description="Basic and acidic residues" evidence="16">
    <location>
        <begin position="124"/>
        <end position="139"/>
    </location>
</feature>
<name>A0A6N4VHD1_9MYCO</name>
<evidence type="ECO:0000256" key="2">
    <source>
        <dbReference type="ARBA" id="ARBA00005513"/>
    </source>
</evidence>
<dbReference type="AlphaFoldDB" id="A0A6N4VHD1"/>
<dbReference type="InterPro" id="IPR002146">
    <property type="entry name" value="ATP_synth_b/b'su_bac/chlpt"/>
</dbReference>
<dbReference type="InterPro" id="IPR050059">
    <property type="entry name" value="ATP_synthase_B_chain"/>
</dbReference>
<dbReference type="CDD" id="cd06503">
    <property type="entry name" value="ATP-synt_Fo_b"/>
    <property type="match status" value="1"/>
</dbReference>
<dbReference type="Pfam" id="PF00430">
    <property type="entry name" value="ATP-synt_B"/>
    <property type="match status" value="1"/>
</dbReference>
<comment type="subunit">
    <text evidence="13 14">F-type ATPases have 2 components, F(1) - the catalytic core - and F(0) - the membrane proton channel. F(1) has five subunits: alpha(3), beta(3), gamma(1), delta(1), epsilon(1). F(0) has three main subunits: a(1), b(2) and c(10-14). The alpha and beta chains form an alternating ring which encloses part of the gamma chain. F(1) is attached to F(0) by a central stalk formed by the gamma and epsilon chains, while a peripheral stalk is formed by the delta and b chains.</text>
</comment>
<feature type="region of interest" description="Disordered" evidence="16">
    <location>
        <begin position="83"/>
        <end position="102"/>
    </location>
</feature>
<dbReference type="GO" id="GO:0005886">
    <property type="term" value="C:plasma membrane"/>
    <property type="evidence" value="ECO:0007669"/>
    <property type="project" value="UniProtKB-SubCell"/>
</dbReference>
<evidence type="ECO:0000256" key="10">
    <source>
        <dbReference type="ARBA" id="ARBA00023136"/>
    </source>
</evidence>